<dbReference type="SUPFAM" id="SSF55486">
    <property type="entry name" value="Metalloproteases ('zincins'), catalytic domain"/>
    <property type="match status" value="1"/>
</dbReference>
<keyword evidence="4" id="KW-0862">Zinc</keyword>
<feature type="transmembrane region" description="Helical" evidence="6">
    <location>
        <begin position="7"/>
        <end position="27"/>
    </location>
</feature>
<dbReference type="GO" id="GO:0004222">
    <property type="term" value="F:metalloendopeptidase activity"/>
    <property type="evidence" value="ECO:0007669"/>
    <property type="project" value="InterPro"/>
</dbReference>
<dbReference type="GO" id="GO:0006508">
    <property type="term" value="P:proteolysis"/>
    <property type="evidence" value="ECO:0007669"/>
    <property type="project" value="UniProtKB-KW"/>
</dbReference>
<dbReference type="InterPro" id="IPR001818">
    <property type="entry name" value="Pept_M10_metallopeptidase"/>
</dbReference>
<feature type="coiled-coil region" evidence="5">
    <location>
        <begin position="125"/>
        <end position="212"/>
    </location>
</feature>
<dbReference type="AlphaFoldDB" id="A0A1G2PV31"/>
<gene>
    <name evidence="8" type="ORF">A3A97_04685</name>
</gene>
<evidence type="ECO:0000256" key="2">
    <source>
        <dbReference type="ARBA" id="ARBA00022723"/>
    </source>
</evidence>
<dbReference type="GO" id="GO:0008270">
    <property type="term" value="F:zinc ion binding"/>
    <property type="evidence" value="ECO:0007669"/>
    <property type="project" value="InterPro"/>
</dbReference>
<organism evidence="8 9">
    <name type="scientific">Candidatus Terrybacteria bacterium RIFCSPLOWO2_01_FULL_40_23</name>
    <dbReference type="NCBI Taxonomy" id="1802366"/>
    <lineage>
        <taxon>Bacteria</taxon>
        <taxon>Candidatus Terryibacteriota</taxon>
    </lineage>
</organism>
<evidence type="ECO:0000256" key="6">
    <source>
        <dbReference type="SAM" id="Phobius"/>
    </source>
</evidence>
<protein>
    <recommendedName>
        <fullName evidence="7">Peptidase M10 metallopeptidase domain-containing protein</fullName>
    </recommendedName>
</protein>
<dbReference type="Pfam" id="PF00413">
    <property type="entry name" value="Peptidase_M10"/>
    <property type="match status" value="1"/>
</dbReference>
<dbReference type="Proteomes" id="UP000176951">
    <property type="component" value="Unassembled WGS sequence"/>
</dbReference>
<dbReference type="EMBL" id="MHSW01000012">
    <property type="protein sequence ID" value="OHA52177.1"/>
    <property type="molecule type" value="Genomic_DNA"/>
</dbReference>
<dbReference type="PRINTS" id="PR00138">
    <property type="entry name" value="MATRIXIN"/>
</dbReference>
<reference evidence="8 9" key="1">
    <citation type="journal article" date="2016" name="Nat. Commun.">
        <title>Thousands of microbial genomes shed light on interconnected biogeochemical processes in an aquifer system.</title>
        <authorList>
            <person name="Anantharaman K."/>
            <person name="Brown C.T."/>
            <person name="Hug L.A."/>
            <person name="Sharon I."/>
            <person name="Castelle C.J."/>
            <person name="Probst A.J."/>
            <person name="Thomas B.C."/>
            <person name="Singh A."/>
            <person name="Wilkins M.J."/>
            <person name="Karaoz U."/>
            <person name="Brodie E.L."/>
            <person name="Williams K.H."/>
            <person name="Hubbard S.S."/>
            <person name="Banfield J.F."/>
        </authorList>
    </citation>
    <scope>NUCLEOTIDE SEQUENCE [LARGE SCALE GENOMIC DNA]</scope>
</reference>
<dbReference type="Gene3D" id="3.40.390.10">
    <property type="entry name" value="Collagenase (Catalytic Domain)"/>
    <property type="match status" value="1"/>
</dbReference>
<evidence type="ECO:0000313" key="8">
    <source>
        <dbReference type="EMBL" id="OHA52177.1"/>
    </source>
</evidence>
<keyword evidence="3" id="KW-0378">Hydrolase</keyword>
<keyword evidence="6" id="KW-1133">Transmembrane helix</keyword>
<sequence length="315" mass="36195">MVIMGKIFASIKLIVLVAVLGSVFYFYNDTVMMVFRSLNQRYLPCKAPIEYALEEFSPEFGLTEQQFLSAVSEAEKIWETPVAKELFMYKEDGYLKINLIYDYRQEATERLKKLGINISTDKVTYDKLSSQYDSMKNSYNFLKTQYEQALSSFNQRKKAYEERVEYWNSRGGAPKGEYEKLNREKEALDALAEKLNQTAEQLNELAKDINALVSIINQMASALNLDATRYNNINGERGEVFQQGLYKSDIGGQEIDIYQFEDRAQLVRVLTHEMGHALGLEHSEEPTDIMYKLNEGLTEKLSESDISAIQEKCGI</sequence>
<keyword evidence="1" id="KW-0645">Protease</keyword>
<keyword evidence="5" id="KW-0175">Coiled coil</keyword>
<keyword evidence="2" id="KW-0479">Metal-binding</keyword>
<accession>A0A1G2PV31</accession>
<evidence type="ECO:0000256" key="5">
    <source>
        <dbReference type="SAM" id="Coils"/>
    </source>
</evidence>
<evidence type="ECO:0000256" key="3">
    <source>
        <dbReference type="ARBA" id="ARBA00022801"/>
    </source>
</evidence>
<keyword evidence="6" id="KW-0472">Membrane</keyword>
<evidence type="ECO:0000259" key="7">
    <source>
        <dbReference type="Pfam" id="PF00413"/>
    </source>
</evidence>
<dbReference type="InterPro" id="IPR024079">
    <property type="entry name" value="MetalloPept_cat_dom_sf"/>
</dbReference>
<keyword evidence="6" id="KW-0812">Transmembrane</keyword>
<proteinExistence type="predicted"/>
<evidence type="ECO:0000256" key="1">
    <source>
        <dbReference type="ARBA" id="ARBA00022670"/>
    </source>
</evidence>
<name>A0A1G2PV31_9BACT</name>
<comment type="caution">
    <text evidence="8">The sequence shown here is derived from an EMBL/GenBank/DDBJ whole genome shotgun (WGS) entry which is preliminary data.</text>
</comment>
<dbReference type="GO" id="GO:0031012">
    <property type="term" value="C:extracellular matrix"/>
    <property type="evidence" value="ECO:0007669"/>
    <property type="project" value="InterPro"/>
</dbReference>
<evidence type="ECO:0000256" key="4">
    <source>
        <dbReference type="ARBA" id="ARBA00022833"/>
    </source>
</evidence>
<feature type="domain" description="Peptidase M10 metallopeptidase" evidence="7">
    <location>
        <begin position="254"/>
        <end position="311"/>
    </location>
</feature>
<dbReference type="InterPro" id="IPR021190">
    <property type="entry name" value="Pept_M10A"/>
</dbReference>
<evidence type="ECO:0000313" key="9">
    <source>
        <dbReference type="Proteomes" id="UP000176951"/>
    </source>
</evidence>